<dbReference type="Pfam" id="PF25107">
    <property type="entry name" value="VWA7_N"/>
    <property type="match status" value="1"/>
</dbReference>
<organism evidence="2 3">
    <name type="scientific">Tegillarca granosa</name>
    <name type="common">Malaysian cockle</name>
    <name type="synonym">Anadara granosa</name>
    <dbReference type="NCBI Taxonomy" id="220873"/>
    <lineage>
        <taxon>Eukaryota</taxon>
        <taxon>Metazoa</taxon>
        <taxon>Spiralia</taxon>
        <taxon>Lophotrochozoa</taxon>
        <taxon>Mollusca</taxon>
        <taxon>Bivalvia</taxon>
        <taxon>Autobranchia</taxon>
        <taxon>Pteriomorphia</taxon>
        <taxon>Arcoida</taxon>
        <taxon>Arcoidea</taxon>
        <taxon>Arcidae</taxon>
        <taxon>Tegillarca</taxon>
    </lineage>
</organism>
<evidence type="ECO:0000313" key="2">
    <source>
        <dbReference type="EMBL" id="KAJ8316226.1"/>
    </source>
</evidence>
<protein>
    <recommendedName>
        <fullName evidence="1">VWA7 N-terminal domain-containing protein</fullName>
    </recommendedName>
</protein>
<sequence length="158" mass="18043">MYATYVIESFLEPISLKTTVVEFSKKESAIYLINYKRFQKVEIVLNIDNKIFLKLIREEKTFNYHFFYEILIVKTVYNSKLAREDILIGRLWLSVAGKCSHGGSYDDTQALTATGGINKETSDPSKSPHFRLHNQAEEAAIEATVYFLIGSDCVTNTI</sequence>
<reference evidence="2 3" key="1">
    <citation type="submission" date="2022-12" db="EMBL/GenBank/DDBJ databases">
        <title>Chromosome-level genome of Tegillarca granosa.</title>
        <authorList>
            <person name="Kim J."/>
        </authorList>
    </citation>
    <scope>NUCLEOTIDE SEQUENCE [LARGE SCALE GENOMIC DNA]</scope>
    <source>
        <strain evidence="2">Teg-2019</strain>
        <tissue evidence="2">Adductor muscle</tissue>
    </source>
</reference>
<comment type="caution">
    <text evidence="2">The sequence shown here is derived from an EMBL/GenBank/DDBJ whole genome shotgun (WGS) entry which is preliminary data.</text>
</comment>
<dbReference type="EMBL" id="JARBDR010000328">
    <property type="protein sequence ID" value="KAJ8316226.1"/>
    <property type="molecule type" value="Genomic_DNA"/>
</dbReference>
<proteinExistence type="predicted"/>
<evidence type="ECO:0000259" key="1">
    <source>
        <dbReference type="Pfam" id="PF25107"/>
    </source>
</evidence>
<feature type="domain" description="VWA7 N-terminal" evidence="1">
    <location>
        <begin position="96"/>
        <end position="148"/>
    </location>
</feature>
<accession>A0ABQ9FJ79</accession>
<evidence type="ECO:0000313" key="3">
    <source>
        <dbReference type="Proteomes" id="UP001217089"/>
    </source>
</evidence>
<dbReference type="Proteomes" id="UP001217089">
    <property type="component" value="Unassembled WGS sequence"/>
</dbReference>
<keyword evidence="3" id="KW-1185">Reference proteome</keyword>
<name>A0ABQ9FJ79_TEGGR</name>
<gene>
    <name evidence="2" type="ORF">KUTeg_006240</name>
</gene>
<dbReference type="InterPro" id="IPR056862">
    <property type="entry name" value="VWA7_N"/>
</dbReference>